<dbReference type="Pfam" id="PF01380">
    <property type="entry name" value="SIS"/>
    <property type="match status" value="1"/>
</dbReference>
<keyword evidence="1" id="KW-0805">Transcription regulation</keyword>
<dbReference type="Gene3D" id="3.40.50.10490">
    <property type="entry name" value="Glucose-6-phosphate isomerase like protein, domain 1"/>
    <property type="match status" value="1"/>
</dbReference>
<name>A0ABQ5JG47_9LACO</name>
<dbReference type="CDD" id="cd05013">
    <property type="entry name" value="SIS_RpiR"/>
    <property type="match status" value="1"/>
</dbReference>
<reference evidence="6" key="1">
    <citation type="journal article" date="2022" name="Int. J. Syst. Evol. Microbiol.">
        <title>A novel species of lactic acid bacteria, Ligilactobacillus pabuli sp. nov., isolated from alfalfa silage.</title>
        <authorList>
            <person name="Tohno M."/>
            <person name="Tanizawa Y."/>
            <person name="Sawada H."/>
            <person name="Sakamoto M."/>
            <person name="Ohkuma M."/>
            <person name="Kobayashi H."/>
        </authorList>
    </citation>
    <scope>NUCLEOTIDE SEQUENCE</scope>
    <source>
        <strain evidence="6">AF129</strain>
    </source>
</reference>
<dbReference type="RefSeq" id="WP_244054772.1">
    <property type="nucleotide sequence ID" value="NZ_BQXH01000005.1"/>
</dbReference>
<dbReference type="EMBL" id="BQXH01000005">
    <property type="protein sequence ID" value="GKS80997.1"/>
    <property type="molecule type" value="Genomic_DNA"/>
</dbReference>
<gene>
    <name evidence="6" type="ORF">LPAF129_06820</name>
</gene>
<dbReference type="Gene3D" id="1.10.10.10">
    <property type="entry name" value="Winged helix-like DNA-binding domain superfamily/Winged helix DNA-binding domain"/>
    <property type="match status" value="1"/>
</dbReference>
<comment type="caution">
    <text evidence="6">The sequence shown here is derived from an EMBL/GenBank/DDBJ whole genome shotgun (WGS) entry which is preliminary data.</text>
</comment>
<dbReference type="PANTHER" id="PTHR30514">
    <property type="entry name" value="GLUCOKINASE"/>
    <property type="match status" value="1"/>
</dbReference>
<dbReference type="SUPFAM" id="SSF46689">
    <property type="entry name" value="Homeodomain-like"/>
    <property type="match status" value="1"/>
</dbReference>
<dbReference type="InterPro" id="IPR009057">
    <property type="entry name" value="Homeodomain-like_sf"/>
</dbReference>
<keyword evidence="7" id="KW-1185">Reference proteome</keyword>
<dbReference type="SUPFAM" id="SSF53697">
    <property type="entry name" value="SIS domain"/>
    <property type="match status" value="1"/>
</dbReference>
<dbReference type="InterPro" id="IPR000281">
    <property type="entry name" value="HTH_RpiR"/>
</dbReference>
<dbReference type="Proteomes" id="UP001055149">
    <property type="component" value="Unassembled WGS sequence"/>
</dbReference>
<dbReference type="InterPro" id="IPR036388">
    <property type="entry name" value="WH-like_DNA-bd_sf"/>
</dbReference>
<protein>
    <submittedName>
        <fullName evidence="6">RpiR family transcriptional regulator</fullName>
    </submittedName>
</protein>
<evidence type="ECO:0000256" key="1">
    <source>
        <dbReference type="ARBA" id="ARBA00023015"/>
    </source>
</evidence>
<feature type="domain" description="HTH rpiR-type" evidence="4">
    <location>
        <begin position="1"/>
        <end position="75"/>
    </location>
</feature>
<dbReference type="InterPro" id="IPR035472">
    <property type="entry name" value="RpiR-like_SIS"/>
</dbReference>
<dbReference type="InterPro" id="IPR047640">
    <property type="entry name" value="RpiR-like"/>
</dbReference>
<proteinExistence type="predicted"/>
<dbReference type="PROSITE" id="PS51464">
    <property type="entry name" value="SIS"/>
    <property type="match status" value="1"/>
</dbReference>
<evidence type="ECO:0000313" key="7">
    <source>
        <dbReference type="Proteomes" id="UP001055149"/>
    </source>
</evidence>
<dbReference type="InterPro" id="IPR001347">
    <property type="entry name" value="SIS_dom"/>
</dbReference>
<evidence type="ECO:0000256" key="2">
    <source>
        <dbReference type="ARBA" id="ARBA00023125"/>
    </source>
</evidence>
<evidence type="ECO:0000259" key="5">
    <source>
        <dbReference type="PROSITE" id="PS51464"/>
    </source>
</evidence>
<dbReference type="InterPro" id="IPR046348">
    <property type="entry name" value="SIS_dom_sf"/>
</dbReference>
<dbReference type="PROSITE" id="PS51071">
    <property type="entry name" value="HTH_RPIR"/>
    <property type="match status" value="1"/>
</dbReference>
<evidence type="ECO:0000259" key="4">
    <source>
        <dbReference type="PROSITE" id="PS51071"/>
    </source>
</evidence>
<evidence type="ECO:0000256" key="3">
    <source>
        <dbReference type="ARBA" id="ARBA00023163"/>
    </source>
</evidence>
<keyword evidence="3" id="KW-0804">Transcription</keyword>
<evidence type="ECO:0000313" key="6">
    <source>
        <dbReference type="EMBL" id="GKS80997.1"/>
    </source>
</evidence>
<organism evidence="6 7">
    <name type="scientific">Ligilactobacillus pabuli</name>
    <dbReference type="NCBI Taxonomy" id="2886039"/>
    <lineage>
        <taxon>Bacteria</taxon>
        <taxon>Bacillati</taxon>
        <taxon>Bacillota</taxon>
        <taxon>Bacilli</taxon>
        <taxon>Lactobacillales</taxon>
        <taxon>Lactobacillaceae</taxon>
        <taxon>Ligilactobacillus</taxon>
    </lineage>
</organism>
<dbReference type="PANTHER" id="PTHR30514:SF1">
    <property type="entry name" value="HTH-TYPE TRANSCRIPTIONAL REGULATOR HEXR-RELATED"/>
    <property type="match status" value="1"/>
</dbReference>
<feature type="domain" description="SIS" evidence="5">
    <location>
        <begin position="101"/>
        <end position="249"/>
    </location>
</feature>
<dbReference type="Pfam" id="PF01418">
    <property type="entry name" value="HTH_6"/>
    <property type="match status" value="1"/>
</dbReference>
<accession>A0ABQ5JG47</accession>
<sequence length="249" mass="28103">MAFFGFKDFDRLSEVDLNIYRFFTANVDKVPYLRVRDIAREAHVSNSSVMRFIHKLGYDSFPEFKVSFRAEQQQAHPTNHQINFVTDQNFPTDIYEKIELVADRMQQADQVIFCAMGSSGALAEYAARQAAAVGFNAICVKDPFYPLVNQLKNTSDNLLIALSVSGKTIELLELLNNFINNEDVTLVAITAEPSSQVALMSRYVLGYSVPQQRIAKYYDLTTQVPALYLTEQLISTARRLAVQAGDHLI</sequence>
<keyword evidence="2" id="KW-0238">DNA-binding</keyword>